<dbReference type="SUPFAM" id="SSF57701">
    <property type="entry name" value="Zn2/Cys6 DNA-binding domain"/>
    <property type="match status" value="1"/>
</dbReference>
<protein>
    <recommendedName>
        <fullName evidence="6">Zn(2)-C6 fungal-type domain-containing protein</fullName>
    </recommendedName>
</protein>
<name>A0A0U5GHC0_ASPCI</name>
<evidence type="ECO:0000256" key="1">
    <source>
        <dbReference type="ARBA" id="ARBA00023015"/>
    </source>
</evidence>
<sequence>MIFPLNIPQCRKFQLLISLNCFMLIMSMRSQRILAPASTAPPPVALKPIAKRTKTSRACSACRERKIKCTGGVPCQINLLLQRISTLENTIANILETVRDEEKSKRFISVVRSNASFEQIQQVLSQETRRSGPSDIRGLMAIDSLI</sequence>
<evidence type="ECO:0000256" key="2">
    <source>
        <dbReference type="ARBA" id="ARBA00023125"/>
    </source>
</evidence>
<dbReference type="Proteomes" id="UP000054771">
    <property type="component" value="Unassembled WGS sequence"/>
</dbReference>
<dbReference type="GO" id="GO:0008270">
    <property type="term" value="F:zinc ion binding"/>
    <property type="evidence" value="ECO:0007669"/>
    <property type="project" value="InterPro"/>
</dbReference>
<evidence type="ECO:0000256" key="3">
    <source>
        <dbReference type="ARBA" id="ARBA00023163"/>
    </source>
</evidence>
<dbReference type="EMBL" id="CDMC01000033">
    <property type="protein sequence ID" value="CEL11841.1"/>
    <property type="molecule type" value="Genomic_DNA"/>
</dbReference>
<keyword evidence="3" id="KW-0804">Transcription</keyword>
<evidence type="ECO:0000313" key="8">
    <source>
        <dbReference type="Proteomes" id="UP000054771"/>
    </source>
</evidence>
<dbReference type="InterPro" id="IPR001138">
    <property type="entry name" value="Zn2Cys6_DnaBD"/>
</dbReference>
<dbReference type="OrthoDB" id="4330117at2759"/>
<keyword evidence="5" id="KW-0175">Coiled coil</keyword>
<evidence type="ECO:0000256" key="5">
    <source>
        <dbReference type="SAM" id="Coils"/>
    </source>
</evidence>
<dbReference type="Gene3D" id="4.10.240.10">
    <property type="entry name" value="Zn(2)-C6 fungal-type DNA-binding domain"/>
    <property type="match status" value="1"/>
</dbReference>
<proteinExistence type="predicted"/>
<accession>A0A0U5GHC0</accession>
<dbReference type="CDD" id="cd00067">
    <property type="entry name" value="GAL4"/>
    <property type="match status" value="1"/>
</dbReference>
<evidence type="ECO:0000259" key="6">
    <source>
        <dbReference type="Pfam" id="PF00172"/>
    </source>
</evidence>
<dbReference type="GO" id="GO:0003677">
    <property type="term" value="F:DNA binding"/>
    <property type="evidence" value="ECO:0007669"/>
    <property type="project" value="UniProtKB-KW"/>
</dbReference>
<organism evidence="7 8">
    <name type="scientific">Aspergillus calidoustus</name>
    <dbReference type="NCBI Taxonomy" id="454130"/>
    <lineage>
        <taxon>Eukaryota</taxon>
        <taxon>Fungi</taxon>
        <taxon>Dikarya</taxon>
        <taxon>Ascomycota</taxon>
        <taxon>Pezizomycotina</taxon>
        <taxon>Eurotiomycetes</taxon>
        <taxon>Eurotiomycetidae</taxon>
        <taxon>Eurotiales</taxon>
        <taxon>Aspergillaceae</taxon>
        <taxon>Aspergillus</taxon>
        <taxon>Aspergillus subgen. Nidulantes</taxon>
    </lineage>
</organism>
<keyword evidence="1" id="KW-0805">Transcription regulation</keyword>
<keyword evidence="2" id="KW-0238">DNA-binding</keyword>
<keyword evidence="4" id="KW-0539">Nucleus</keyword>
<feature type="domain" description="Zn(2)-C6 fungal-type" evidence="6">
    <location>
        <begin position="57"/>
        <end position="76"/>
    </location>
</feature>
<dbReference type="InterPro" id="IPR036864">
    <property type="entry name" value="Zn2-C6_fun-type_DNA-bd_sf"/>
</dbReference>
<dbReference type="GO" id="GO:0000981">
    <property type="term" value="F:DNA-binding transcription factor activity, RNA polymerase II-specific"/>
    <property type="evidence" value="ECO:0007669"/>
    <property type="project" value="InterPro"/>
</dbReference>
<evidence type="ECO:0000313" key="7">
    <source>
        <dbReference type="EMBL" id="CEL11841.1"/>
    </source>
</evidence>
<feature type="coiled-coil region" evidence="5">
    <location>
        <begin position="77"/>
        <end position="104"/>
    </location>
</feature>
<dbReference type="Pfam" id="PF00172">
    <property type="entry name" value="Zn_clus"/>
    <property type="match status" value="1"/>
</dbReference>
<dbReference type="AlphaFoldDB" id="A0A0U5GHC0"/>
<gene>
    <name evidence="7" type="ORF">ASPCAL14936</name>
</gene>
<keyword evidence="8" id="KW-1185">Reference proteome</keyword>
<evidence type="ECO:0000256" key="4">
    <source>
        <dbReference type="ARBA" id="ARBA00023242"/>
    </source>
</evidence>
<reference evidence="8" key="1">
    <citation type="journal article" date="2016" name="Genome Announc.">
        <title>Draft genome sequences of fungus Aspergillus calidoustus.</title>
        <authorList>
            <person name="Horn F."/>
            <person name="Linde J."/>
            <person name="Mattern D.J."/>
            <person name="Walther G."/>
            <person name="Guthke R."/>
            <person name="Scherlach K."/>
            <person name="Martin K."/>
            <person name="Brakhage A.A."/>
            <person name="Petzke L."/>
            <person name="Valiante V."/>
        </authorList>
    </citation>
    <scope>NUCLEOTIDE SEQUENCE [LARGE SCALE GENOMIC DNA]</scope>
    <source>
        <strain evidence="8">SF006504</strain>
    </source>
</reference>